<gene>
    <name evidence="2" type="ORF">L210DRAFT_3105839</name>
</gene>
<dbReference type="Proteomes" id="UP001194468">
    <property type="component" value="Unassembled WGS sequence"/>
</dbReference>
<keyword evidence="3" id="KW-1185">Reference proteome</keyword>
<feature type="transmembrane region" description="Helical" evidence="1">
    <location>
        <begin position="121"/>
        <end position="141"/>
    </location>
</feature>
<keyword evidence="1" id="KW-1133">Transmembrane helix</keyword>
<organism evidence="2 3">
    <name type="scientific">Boletus edulis BED1</name>
    <dbReference type="NCBI Taxonomy" id="1328754"/>
    <lineage>
        <taxon>Eukaryota</taxon>
        <taxon>Fungi</taxon>
        <taxon>Dikarya</taxon>
        <taxon>Basidiomycota</taxon>
        <taxon>Agaricomycotina</taxon>
        <taxon>Agaricomycetes</taxon>
        <taxon>Agaricomycetidae</taxon>
        <taxon>Boletales</taxon>
        <taxon>Boletineae</taxon>
        <taxon>Boletaceae</taxon>
        <taxon>Boletoideae</taxon>
        <taxon>Boletus</taxon>
    </lineage>
</organism>
<feature type="transmembrane region" description="Helical" evidence="1">
    <location>
        <begin position="7"/>
        <end position="26"/>
    </location>
</feature>
<proteinExistence type="predicted"/>
<dbReference type="EMBL" id="WHUW01000007">
    <property type="protein sequence ID" value="KAF8444007.1"/>
    <property type="molecule type" value="Genomic_DNA"/>
</dbReference>
<keyword evidence="1" id="KW-0812">Transmembrane</keyword>
<dbReference type="AlphaFoldDB" id="A0AAD4C021"/>
<reference evidence="2" key="1">
    <citation type="submission" date="2019-10" db="EMBL/GenBank/DDBJ databases">
        <authorList>
            <consortium name="DOE Joint Genome Institute"/>
            <person name="Kuo A."/>
            <person name="Miyauchi S."/>
            <person name="Kiss E."/>
            <person name="Drula E."/>
            <person name="Kohler A."/>
            <person name="Sanchez-Garcia M."/>
            <person name="Andreopoulos B."/>
            <person name="Barry K.W."/>
            <person name="Bonito G."/>
            <person name="Buee M."/>
            <person name="Carver A."/>
            <person name="Chen C."/>
            <person name="Cichocki N."/>
            <person name="Clum A."/>
            <person name="Culley D."/>
            <person name="Crous P.W."/>
            <person name="Fauchery L."/>
            <person name="Girlanda M."/>
            <person name="Hayes R."/>
            <person name="Keri Z."/>
            <person name="LaButti K."/>
            <person name="Lipzen A."/>
            <person name="Lombard V."/>
            <person name="Magnuson J."/>
            <person name="Maillard F."/>
            <person name="Morin E."/>
            <person name="Murat C."/>
            <person name="Nolan M."/>
            <person name="Ohm R."/>
            <person name="Pangilinan J."/>
            <person name="Pereira M."/>
            <person name="Perotto S."/>
            <person name="Peter M."/>
            <person name="Riley R."/>
            <person name="Sitrit Y."/>
            <person name="Stielow B."/>
            <person name="Szollosi G."/>
            <person name="Zifcakova L."/>
            <person name="Stursova M."/>
            <person name="Spatafora J.W."/>
            <person name="Tedersoo L."/>
            <person name="Vaario L.-M."/>
            <person name="Yamada A."/>
            <person name="Yan M."/>
            <person name="Wang P."/>
            <person name="Xu J."/>
            <person name="Bruns T."/>
            <person name="Baldrian P."/>
            <person name="Vilgalys R."/>
            <person name="Henrissat B."/>
            <person name="Grigoriev I.V."/>
            <person name="Hibbett D."/>
            <person name="Nagy L.G."/>
            <person name="Martin F.M."/>
        </authorList>
    </citation>
    <scope>NUCLEOTIDE SEQUENCE</scope>
    <source>
        <strain evidence="2">BED1</strain>
    </source>
</reference>
<comment type="caution">
    <text evidence="2">The sequence shown here is derived from an EMBL/GenBank/DDBJ whole genome shotgun (WGS) entry which is preliminary data.</text>
</comment>
<evidence type="ECO:0000313" key="3">
    <source>
        <dbReference type="Proteomes" id="UP001194468"/>
    </source>
</evidence>
<evidence type="ECO:0000313" key="2">
    <source>
        <dbReference type="EMBL" id="KAF8444007.1"/>
    </source>
</evidence>
<evidence type="ECO:0000256" key="1">
    <source>
        <dbReference type="SAM" id="Phobius"/>
    </source>
</evidence>
<feature type="transmembrane region" description="Helical" evidence="1">
    <location>
        <begin position="171"/>
        <end position="191"/>
    </location>
</feature>
<keyword evidence="1" id="KW-0472">Membrane</keyword>
<protein>
    <submittedName>
        <fullName evidence="2">Uncharacterized protein</fullName>
    </submittedName>
</protein>
<feature type="transmembrane region" description="Helical" evidence="1">
    <location>
        <begin position="197"/>
        <end position="223"/>
    </location>
</feature>
<sequence length="300" mass="33661">MFLVVRYSGLYFIVTYALTGSSFVPGPLRVSKVLFPSYSWTFVVFLSAADLLMILRVYAMWNRSRTVLRVLILVYVMQTIIAVVVEGIYNNHYNSVTTIQILDFSFCAVLHTNVRVSVLSGVYIVAPRLFLGALLAILAVFQTLKQSFEMYKATKIWQPNRYMRKLVKDGILYFVVNVLFQAIDLLALAGFSGSNTFLFLQAFVPIAFYTVIPRFVISIRVLYDRDIRGRFHIDTGFGVQSRSNAGADATVSAIVFEDGNRSSEPEVAGDTVASADLEMAHTVQEPNLNEDSPIQVQSRD</sequence>
<reference evidence="2" key="2">
    <citation type="journal article" date="2020" name="Nat. Commun.">
        <title>Large-scale genome sequencing of mycorrhizal fungi provides insights into the early evolution of symbiotic traits.</title>
        <authorList>
            <person name="Miyauchi S."/>
            <person name="Kiss E."/>
            <person name="Kuo A."/>
            <person name="Drula E."/>
            <person name="Kohler A."/>
            <person name="Sanchez-Garcia M."/>
            <person name="Morin E."/>
            <person name="Andreopoulos B."/>
            <person name="Barry K.W."/>
            <person name="Bonito G."/>
            <person name="Buee M."/>
            <person name="Carver A."/>
            <person name="Chen C."/>
            <person name="Cichocki N."/>
            <person name="Clum A."/>
            <person name="Culley D."/>
            <person name="Crous P.W."/>
            <person name="Fauchery L."/>
            <person name="Girlanda M."/>
            <person name="Hayes R.D."/>
            <person name="Keri Z."/>
            <person name="LaButti K."/>
            <person name="Lipzen A."/>
            <person name="Lombard V."/>
            <person name="Magnuson J."/>
            <person name="Maillard F."/>
            <person name="Murat C."/>
            <person name="Nolan M."/>
            <person name="Ohm R.A."/>
            <person name="Pangilinan J."/>
            <person name="Pereira M.F."/>
            <person name="Perotto S."/>
            <person name="Peter M."/>
            <person name="Pfister S."/>
            <person name="Riley R."/>
            <person name="Sitrit Y."/>
            <person name="Stielow J.B."/>
            <person name="Szollosi G."/>
            <person name="Zifcakova L."/>
            <person name="Stursova M."/>
            <person name="Spatafora J.W."/>
            <person name="Tedersoo L."/>
            <person name="Vaario L.M."/>
            <person name="Yamada A."/>
            <person name="Yan M."/>
            <person name="Wang P."/>
            <person name="Xu J."/>
            <person name="Bruns T."/>
            <person name="Baldrian P."/>
            <person name="Vilgalys R."/>
            <person name="Dunand C."/>
            <person name="Henrissat B."/>
            <person name="Grigoriev I.V."/>
            <person name="Hibbett D."/>
            <person name="Nagy L.G."/>
            <person name="Martin F.M."/>
        </authorList>
    </citation>
    <scope>NUCLEOTIDE SEQUENCE</scope>
    <source>
        <strain evidence="2">BED1</strain>
    </source>
</reference>
<feature type="transmembrane region" description="Helical" evidence="1">
    <location>
        <begin position="38"/>
        <end position="58"/>
    </location>
</feature>
<feature type="transmembrane region" description="Helical" evidence="1">
    <location>
        <begin position="70"/>
        <end position="89"/>
    </location>
</feature>
<accession>A0AAD4C021</accession>
<name>A0AAD4C021_BOLED</name>